<reference evidence="2" key="2">
    <citation type="journal article" date="2022" name="BMC Genomics">
        <title>Comparative genome analysis of mycobacteria focusing on tRNA and non-coding RNA.</title>
        <authorList>
            <person name="Behra P.R.K."/>
            <person name="Pettersson B.M.F."/>
            <person name="Ramesh M."/>
            <person name="Das S."/>
            <person name="Dasgupta S."/>
            <person name="Kirsebom L.A."/>
        </authorList>
    </citation>
    <scope>NUCLEOTIDE SEQUENCE</scope>
    <source>
        <strain evidence="2">DSM 44838</strain>
    </source>
</reference>
<evidence type="ECO:0000259" key="1">
    <source>
        <dbReference type="Pfam" id="PF04167"/>
    </source>
</evidence>
<dbReference type="AlphaFoldDB" id="A0A9X2YS37"/>
<name>A0A9X2YS37_9MYCO</name>
<dbReference type="EMBL" id="JACKVK010000015">
    <property type="protein sequence ID" value="MCV7424438.1"/>
    <property type="molecule type" value="Genomic_DNA"/>
</dbReference>
<comment type="caution">
    <text evidence="2">The sequence shown here is derived from an EMBL/GenBank/DDBJ whole genome shotgun (WGS) entry which is preliminary data.</text>
</comment>
<dbReference type="Pfam" id="PF04167">
    <property type="entry name" value="DUF402"/>
    <property type="match status" value="1"/>
</dbReference>
<protein>
    <submittedName>
        <fullName evidence="2">DUF402 domain-containing protein</fullName>
    </submittedName>
</protein>
<dbReference type="RefSeq" id="WP_263999617.1">
    <property type="nucleotide sequence ID" value="NZ_JACKVK010000015.1"/>
</dbReference>
<dbReference type="Proteomes" id="UP001141629">
    <property type="component" value="Unassembled WGS sequence"/>
</dbReference>
<dbReference type="InterPro" id="IPR014465">
    <property type="entry name" value="UCP012622"/>
</dbReference>
<accession>A0A9X2YS37</accession>
<evidence type="ECO:0000313" key="3">
    <source>
        <dbReference type="Proteomes" id="UP001141629"/>
    </source>
</evidence>
<dbReference type="Gene3D" id="2.40.380.10">
    <property type="entry name" value="FomD-like"/>
    <property type="match status" value="1"/>
</dbReference>
<dbReference type="SUPFAM" id="SSF159234">
    <property type="entry name" value="FomD-like"/>
    <property type="match status" value="1"/>
</dbReference>
<reference evidence="2" key="1">
    <citation type="submission" date="2020-07" db="EMBL/GenBank/DDBJ databases">
        <authorList>
            <person name="Pettersson B.M.F."/>
            <person name="Behra P.R.K."/>
            <person name="Ramesh M."/>
            <person name="Das S."/>
            <person name="Dasgupta S."/>
            <person name="Kirsebom L.A."/>
        </authorList>
    </citation>
    <scope>NUCLEOTIDE SEQUENCE</scope>
    <source>
        <strain evidence="2">DSM 44838</strain>
    </source>
</reference>
<dbReference type="InterPro" id="IPR007295">
    <property type="entry name" value="DUF402"/>
</dbReference>
<gene>
    <name evidence="2" type="ORF">H7K45_28225</name>
</gene>
<feature type="domain" description="DUF402" evidence="1">
    <location>
        <begin position="22"/>
        <end position="150"/>
    </location>
</feature>
<proteinExistence type="predicted"/>
<keyword evidence="3" id="KW-1185">Reference proteome</keyword>
<dbReference type="InterPro" id="IPR035930">
    <property type="entry name" value="FomD-like_sf"/>
</dbReference>
<dbReference type="PIRSF" id="PIRSF012622">
    <property type="entry name" value="UCP012622"/>
    <property type="match status" value="1"/>
</dbReference>
<evidence type="ECO:0000313" key="2">
    <source>
        <dbReference type="EMBL" id="MCV7424438.1"/>
    </source>
</evidence>
<organism evidence="2 3">
    <name type="scientific">Mycobacterium yunnanensis</name>
    <dbReference type="NCBI Taxonomy" id="368477"/>
    <lineage>
        <taxon>Bacteria</taxon>
        <taxon>Bacillati</taxon>
        <taxon>Actinomycetota</taxon>
        <taxon>Actinomycetes</taxon>
        <taxon>Mycobacteriales</taxon>
        <taxon>Mycobacteriaceae</taxon>
        <taxon>Mycobacterium</taxon>
    </lineage>
</organism>
<sequence length="168" mass="18572">MHPPKRETFDVAARTNTDPKGIVRAVDVYDVRPWGLYMARPTPGRAQFHYLESWLLPSLSIRISVFHFSPGYERAQDFYLDVGPIVVDGDVWRTEDHYLDLVVRTGTGVDLLDVDELFAAVREGLLSTEAAAAAVATAALAIDGLAANGYDVDAWLAHLEMALTWRAA</sequence>